<accession>A0ACB0IKN9</accession>
<comment type="caution">
    <text evidence="1">The sequence shown here is derived from an EMBL/GenBank/DDBJ whole genome shotgun (WGS) entry which is preliminary data.</text>
</comment>
<sequence length="369" mass="41660">MKILVCSMLYSRGNKTIIITISAIIGTLTISICAYIMWRRTSKNTAKLWHSIKSKRVTYIKAFRLFYKGGTSEVHTSGDAIDELLLFDFEKLTTATNNFDLSNKLGQGGFGPAYKGKLQDGQEIAVKRLSRASGQGLEEFMNEVVVLCKLQHRNLVRLLGCCVDSDENMLIDSRLRIIHRDLKVSNILLDETLNPKISDFGMARIFGGREDHANTNRVVGTYGYMSPEYAMEGLFSEKSDVFSFGVLILEIIIGRRNSSFYDNELALNLLGFVWIHWREDNILLLLEPEIYDHNDHKNILRCIHIGLLCVQESAVERPTMATVISMLNSEIASLPPPNEPAFILRQNINPLPEEKESINIVSITEVSGR</sequence>
<evidence type="ECO:0000313" key="2">
    <source>
        <dbReference type="Proteomes" id="UP001177021"/>
    </source>
</evidence>
<dbReference type="Proteomes" id="UP001177021">
    <property type="component" value="Unassembled WGS sequence"/>
</dbReference>
<protein>
    <submittedName>
        <fullName evidence="1">Uncharacterized protein</fullName>
    </submittedName>
</protein>
<dbReference type="EMBL" id="CASHSV030000001">
    <property type="protein sequence ID" value="CAJ2632740.1"/>
    <property type="molecule type" value="Genomic_DNA"/>
</dbReference>
<evidence type="ECO:0000313" key="1">
    <source>
        <dbReference type="EMBL" id="CAJ2632740.1"/>
    </source>
</evidence>
<organism evidence="1 2">
    <name type="scientific">Trifolium pratense</name>
    <name type="common">Red clover</name>
    <dbReference type="NCBI Taxonomy" id="57577"/>
    <lineage>
        <taxon>Eukaryota</taxon>
        <taxon>Viridiplantae</taxon>
        <taxon>Streptophyta</taxon>
        <taxon>Embryophyta</taxon>
        <taxon>Tracheophyta</taxon>
        <taxon>Spermatophyta</taxon>
        <taxon>Magnoliopsida</taxon>
        <taxon>eudicotyledons</taxon>
        <taxon>Gunneridae</taxon>
        <taxon>Pentapetalae</taxon>
        <taxon>rosids</taxon>
        <taxon>fabids</taxon>
        <taxon>Fabales</taxon>
        <taxon>Fabaceae</taxon>
        <taxon>Papilionoideae</taxon>
        <taxon>50 kb inversion clade</taxon>
        <taxon>NPAAA clade</taxon>
        <taxon>Hologalegina</taxon>
        <taxon>IRL clade</taxon>
        <taxon>Trifolieae</taxon>
        <taxon>Trifolium</taxon>
    </lineage>
</organism>
<proteinExistence type="predicted"/>
<reference evidence="1" key="1">
    <citation type="submission" date="2023-10" db="EMBL/GenBank/DDBJ databases">
        <authorList>
            <person name="Rodriguez Cubillos JULIANA M."/>
            <person name="De Vega J."/>
        </authorList>
    </citation>
    <scope>NUCLEOTIDE SEQUENCE</scope>
</reference>
<name>A0ACB0IKN9_TRIPR</name>
<keyword evidence="2" id="KW-1185">Reference proteome</keyword>
<gene>
    <name evidence="1" type="ORF">MILVUS5_LOCUS3970</name>
</gene>